<dbReference type="OrthoDB" id="3203937at2759"/>
<evidence type="ECO:0000313" key="1">
    <source>
        <dbReference type="EMBL" id="KIK79175.1"/>
    </source>
</evidence>
<feature type="non-terminal residue" evidence="1">
    <location>
        <position position="1"/>
    </location>
</feature>
<dbReference type="STRING" id="930991.A0A0D0DLF9"/>
<evidence type="ECO:0000313" key="2">
    <source>
        <dbReference type="Proteomes" id="UP000054538"/>
    </source>
</evidence>
<reference evidence="1 2" key="1">
    <citation type="submission" date="2014-04" db="EMBL/GenBank/DDBJ databases">
        <authorList>
            <consortium name="DOE Joint Genome Institute"/>
            <person name="Kuo A."/>
            <person name="Kohler A."/>
            <person name="Jargeat P."/>
            <person name="Nagy L.G."/>
            <person name="Floudas D."/>
            <person name="Copeland A."/>
            <person name="Barry K.W."/>
            <person name="Cichocki N."/>
            <person name="Veneault-Fourrey C."/>
            <person name="LaButti K."/>
            <person name="Lindquist E.A."/>
            <person name="Lipzen A."/>
            <person name="Lundell T."/>
            <person name="Morin E."/>
            <person name="Murat C."/>
            <person name="Sun H."/>
            <person name="Tunlid A."/>
            <person name="Henrissat B."/>
            <person name="Grigoriev I.V."/>
            <person name="Hibbett D.S."/>
            <person name="Martin F."/>
            <person name="Nordberg H.P."/>
            <person name="Cantor M.N."/>
            <person name="Hua S.X."/>
        </authorList>
    </citation>
    <scope>NUCLEOTIDE SEQUENCE [LARGE SCALE GENOMIC DNA]</scope>
    <source>
        <strain evidence="1 2">Ve08.2h10</strain>
    </source>
</reference>
<sequence>SMSVYLSICLVRCIILHFHDYRTIPNPENDLDTAPKEWRKGQHLCDVNVKFLLGTIEKASDLYLDELQEMLVALGGCTVLESTIWHTLHKTGFTMKK</sequence>
<name>A0A0D0DLF9_9AGAM</name>
<proteinExistence type="predicted"/>
<dbReference type="Proteomes" id="UP000054538">
    <property type="component" value="Unassembled WGS sequence"/>
</dbReference>
<protein>
    <submittedName>
        <fullName evidence="1">Uncharacterized protein</fullName>
    </submittedName>
</protein>
<dbReference type="AlphaFoldDB" id="A0A0D0DLF9"/>
<dbReference type="InParanoid" id="A0A0D0DLF9"/>
<organism evidence="1 2">
    <name type="scientific">Paxillus rubicundulus Ve08.2h10</name>
    <dbReference type="NCBI Taxonomy" id="930991"/>
    <lineage>
        <taxon>Eukaryota</taxon>
        <taxon>Fungi</taxon>
        <taxon>Dikarya</taxon>
        <taxon>Basidiomycota</taxon>
        <taxon>Agaricomycotina</taxon>
        <taxon>Agaricomycetes</taxon>
        <taxon>Agaricomycetidae</taxon>
        <taxon>Boletales</taxon>
        <taxon>Paxilineae</taxon>
        <taxon>Paxillaceae</taxon>
        <taxon>Paxillus</taxon>
    </lineage>
</organism>
<accession>A0A0D0DLF9</accession>
<reference evidence="2" key="2">
    <citation type="submission" date="2015-01" db="EMBL/GenBank/DDBJ databases">
        <title>Evolutionary Origins and Diversification of the Mycorrhizal Mutualists.</title>
        <authorList>
            <consortium name="DOE Joint Genome Institute"/>
            <consortium name="Mycorrhizal Genomics Consortium"/>
            <person name="Kohler A."/>
            <person name="Kuo A."/>
            <person name="Nagy L.G."/>
            <person name="Floudas D."/>
            <person name="Copeland A."/>
            <person name="Barry K.W."/>
            <person name="Cichocki N."/>
            <person name="Veneault-Fourrey C."/>
            <person name="LaButti K."/>
            <person name="Lindquist E.A."/>
            <person name="Lipzen A."/>
            <person name="Lundell T."/>
            <person name="Morin E."/>
            <person name="Murat C."/>
            <person name="Riley R."/>
            <person name="Ohm R."/>
            <person name="Sun H."/>
            <person name="Tunlid A."/>
            <person name="Henrissat B."/>
            <person name="Grigoriev I.V."/>
            <person name="Hibbett D.S."/>
            <person name="Martin F."/>
        </authorList>
    </citation>
    <scope>NUCLEOTIDE SEQUENCE [LARGE SCALE GENOMIC DNA]</scope>
    <source>
        <strain evidence="2">Ve08.2h10</strain>
    </source>
</reference>
<feature type="non-terminal residue" evidence="1">
    <location>
        <position position="97"/>
    </location>
</feature>
<gene>
    <name evidence="1" type="ORF">PAXRUDRAFT_44574</name>
</gene>
<keyword evidence="2" id="KW-1185">Reference proteome</keyword>
<dbReference type="EMBL" id="KN826356">
    <property type="protein sequence ID" value="KIK79175.1"/>
    <property type="molecule type" value="Genomic_DNA"/>
</dbReference>
<dbReference type="HOGENOM" id="CLU_056788_9_2_1"/>